<evidence type="ECO:0000313" key="2">
    <source>
        <dbReference type="EMBL" id="KAK6966782.1"/>
    </source>
</evidence>
<name>A0AAV9Z0F6_9AGAR</name>
<keyword evidence="3" id="KW-1185">Reference proteome</keyword>
<evidence type="ECO:0000256" key="1">
    <source>
        <dbReference type="SAM" id="MobiDB-lite"/>
    </source>
</evidence>
<dbReference type="AlphaFoldDB" id="A0AAV9Z0F6"/>
<feature type="compositionally biased region" description="Acidic residues" evidence="1">
    <location>
        <begin position="413"/>
        <end position="440"/>
    </location>
</feature>
<gene>
    <name evidence="2" type="ORF">R3P38DRAFT_874228</name>
</gene>
<feature type="region of interest" description="Disordered" evidence="1">
    <location>
        <begin position="411"/>
        <end position="440"/>
    </location>
</feature>
<accession>A0AAV9Z0F6</accession>
<evidence type="ECO:0008006" key="4">
    <source>
        <dbReference type="Google" id="ProtNLM"/>
    </source>
</evidence>
<protein>
    <recommendedName>
        <fullName evidence="4">F-box domain-containing protein</fullName>
    </recommendedName>
</protein>
<proteinExistence type="predicted"/>
<reference evidence="2 3" key="1">
    <citation type="journal article" date="2024" name="J Genomics">
        <title>Draft genome sequencing and assembly of Favolaschia claudopus CIRM-BRFM 2984 isolated from oak limbs.</title>
        <authorList>
            <person name="Navarro D."/>
            <person name="Drula E."/>
            <person name="Chaduli D."/>
            <person name="Cazenave R."/>
            <person name="Ahrendt S."/>
            <person name="Wang J."/>
            <person name="Lipzen A."/>
            <person name="Daum C."/>
            <person name="Barry K."/>
            <person name="Grigoriev I.V."/>
            <person name="Favel A."/>
            <person name="Rosso M.N."/>
            <person name="Martin F."/>
        </authorList>
    </citation>
    <scope>NUCLEOTIDE SEQUENCE [LARGE SCALE GENOMIC DNA]</scope>
    <source>
        <strain evidence="2 3">CIRM-BRFM 2984</strain>
    </source>
</reference>
<organism evidence="2 3">
    <name type="scientific">Favolaschia claudopus</name>
    <dbReference type="NCBI Taxonomy" id="2862362"/>
    <lineage>
        <taxon>Eukaryota</taxon>
        <taxon>Fungi</taxon>
        <taxon>Dikarya</taxon>
        <taxon>Basidiomycota</taxon>
        <taxon>Agaricomycotina</taxon>
        <taxon>Agaricomycetes</taxon>
        <taxon>Agaricomycetidae</taxon>
        <taxon>Agaricales</taxon>
        <taxon>Marasmiineae</taxon>
        <taxon>Mycenaceae</taxon>
        <taxon>Favolaschia</taxon>
    </lineage>
</organism>
<comment type="caution">
    <text evidence="2">The sequence shown here is derived from an EMBL/GenBank/DDBJ whole genome shotgun (WGS) entry which is preliminary data.</text>
</comment>
<dbReference type="Gene3D" id="1.20.1280.50">
    <property type="match status" value="1"/>
</dbReference>
<dbReference type="Proteomes" id="UP001362999">
    <property type="component" value="Unassembled WGS sequence"/>
</dbReference>
<dbReference type="EMBL" id="JAWWNJ010000256">
    <property type="protein sequence ID" value="KAK6966782.1"/>
    <property type="molecule type" value="Genomic_DNA"/>
</dbReference>
<evidence type="ECO:0000313" key="3">
    <source>
        <dbReference type="Proteomes" id="UP001362999"/>
    </source>
</evidence>
<sequence>MSANSLPNEILTMIFIWAVEHPDSTHPRANRIPLSRHQARGLRFRQDSIIDIGQVNRRWRNLARARLWQRFDVEGDENDYPIVLDLLLQFLGQPGDPHTCWTLDLEFNCSQRMPHRVLQDVVIPYGRQLRILDMVVDDHHLHTFFHLPPDTFPQLDRLTFVCQMENPNEEWHVCLPDDTTRTAIAQLAPRLSSFAISITNWVFCEGKIDLISLGLNLPAMRSLEIRIPVPEESLYRMLPLLEELERCAFHLDVHAAAEHYTFDDESDDEWGSVSGIWPIEDDDDDAPEEEESNFTAQHAQLPDASRISLTSITHLELVFSRYPSVTSFLHHFHLPFLTSLTLNHQGESYYSEHNNAFHTAFMEYFRRFGIRLTRLKLINVYDMWAEQLMDLLEQHRRFELELVHCQGNFEELVGGDEDGDEVEDEGEGEEGVEEEEEGEE</sequence>